<proteinExistence type="predicted"/>
<dbReference type="STRING" id="429701.A0A2G9GJC4"/>
<dbReference type="EMBL" id="NKXS01004788">
    <property type="protein sequence ID" value="PIN05383.1"/>
    <property type="molecule type" value="Genomic_DNA"/>
</dbReference>
<gene>
    <name evidence="1" type="ORF">CDL12_22074</name>
</gene>
<evidence type="ECO:0000313" key="2">
    <source>
        <dbReference type="Proteomes" id="UP000231279"/>
    </source>
</evidence>
<organism evidence="1 2">
    <name type="scientific">Handroanthus impetiginosus</name>
    <dbReference type="NCBI Taxonomy" id="429701"/>
    <lineage>
        <taxon>Eukaryota</taxon>
        <taxon>Viridiplantae</taxon>
        <taxon>Streptophyta</taxon>
        <taxon>Embryophyta</taxon>
        <taxon>Tracheophyta</taxon>
        <taxon>Spermatophyta</taxon>
        <taxon>Magnoliopsida</taxon>
        <taxon>eudicotyledons</taxon>
        <taxon>Gunneridae</taxon>
        <taxon>Pentapetalae</taxon>
        <taxon>asterids</taxon>
        <taxon>lamiids</taxon>
        <taxon>Lamiales</taxon>
        <taxon>Bignoniaceae</taxon>
        <taxon>Crescentiina</taxon>
        <taxon>Tabebuia alliance</taxon>
        <taxon>Handroanthus</taxon>
    </lineage>
</organism>
<dbReference type="OrthoDB" id="10569492at2759"/>
<name>A0A2G9GJC4_9LAMI</name>
<protein>
    <submittedName>
        <fullName evidence="1">Uncharacterized protein</fullName>
    </submittedName>
</protein>
<sequence>MVYQCSNLVAAQSPPVILPSRYPRLPRGLTGKETSNCCLDCSISIKFGVKQAISGLAASIVLLSQANLSTAANLSNGTICELASATEYKLSLSLDNDERNT</sequence>
<dbReference type="Proteomes" id="UP000231279">
    <property type="component" value="Unassembled WGS sequence"/>
</dbReference>
<evidence type="ECO:0000313" key="1">
    <source>
        <dbReference type="EMBL" id="PIN05383.1"/>
    </source>
</evidence>
<dbReference type="AlphaFoldDB" id="A0A2G9GJC4"/>
<accession>A0A2G9GJC4</accession>
<comment type="caution">
    <text evidence="1">The sequence shown here is derived from an EMBL/GenBank/DDBJ whole genome shotgun (WGS) entry which is preliminary data.</text>
</comment>
<keyword evidence="2" id="KW-1185">Reference proteome</keyword>
<reference evidence="2" key="1">
    <citation type="journal article" date="2018" name="Gigascience">
        <title>Genome assembly of the Pink Ipe (Handroanthus impetiginosus, Bignoniaceae), a highly valued, ecologically keystone Neotropical timber forest tree.</title>
        <authorList>
            <person name="Silva-Junior O.B."/>
            <person name="Grattapaglia D."/>
            <person name="Novaes E."/>
            <person name="Collevatti R.G."/>
        </authorList>
    </citation>
    <scope>NUCLEOTIDE SEQUENCE [LARGE SCALE GENOMIC DNA]</scope>
    <source>
        <strain evidence="2">cv. UFG-1</strain>
    </source>
</reference>